<evidence type="ECO:0000313" key="3">
    <source>
        <dbReference type="Proteomes" id="UP000472335"/>
    </source>
</evidence>
<evidence type="ECO:0000256" key="1">
    <source>
        <dbReference type="SAM" id="Phobius"/>
    </source>
</evidence>
<keyword evidence="1" id="KW-1133">Transmembrane helix</keyword>
<dbReference type="EMBL" id="JAAKZY010000115">
    <property type="protein sequence ID" value="NGO11766.1"/>
    <property type="molecule type" value="Genomic_DNA"/>
</dbReference>
<evidence type="ECO:0008006" key="4">
    <source>
        <dbReference type="Google" id="ProtNLM"/>
    </source>
</evidence>
<keyword evidence="3" id="KW-1185">Reference proteome</keyword>
<name>A0A6G4VCH2_9ACTN</name>
<protein>
    <recommendedName>
        <fullName evidence="4">Integral membrane protein</fullName>
    </recommendedName>
</protein>
<sequence length="52" mass="5402">MPGSTKTMGVLTVGGLVMVTAYTVALGSNGWLWFGWVVLGLITLAMVASRST</sequence>
<dbReference type="RefSeq" id="WP_165264169.1">
    <property type="nucleotide sequence ID" value="NZ_JAAKZY010000115.1"/>
</dbReference>
<organism evidence="2 3">
    <name type="scientific">Streptomyces scabichelini</name>
    <dbReference type="NCBI Taxonomy" id="2711217"/>
    <lineage>
        <taxon>Bacteria</taxon>
        <taxon>Bacillati</taxon>
        <taxon>Actinomycetota</taxon>
        <taxon>Actinomycetes</taxon>
        <taxon>Kitasatosporales</taxon>
        <taxon>Streptomycetaceae</taxon>
        <taxon>Streptomyces</taxon>
    </lineage>
</organism>
<evidence type="ECO:0000313" key="2">
    <source>
        <dbReference type="EMBL" id="NGO11766.1"/>
    </source>
</evidence>
<gene>
    <name evidence="2" type="ORF">G5C60_30260</name>
</gene>
<keyword evidence="1" id="KW-0472">Membrane</keyword>
<dbReference type="AlphaFoldDB" id="A0A6G4VCH2"/>
<feature type="transmembrane region" description="Helical" evidence="1">
    <location>
        <begin position="7"/>
        <end position="25"/>
    </location>
</feature>
<keyword evidence="1" id="KW-0812">Transmembrane</keyword>
<accession>A0A6G4VCH2</accession>
<comment type="caution">
    <text evidence="2">The sequence shown here is derived from an EMBL/GenBank/DDBJ whole genome shotgun (WGS) entry which is preliminary data.</text>
</comment>
<proteinExistence type="predicted"/>
<dbReference type="Proteomes" id="UP000472335">
    <property type="component" value="Unassembled WGS sequence"/>
</dbReference>
<feature type="transmembrane region" description="Helical" evidence="1">
    <location>
        <begin position="31"/>
        <end position="49"/>
    </location>
</feature>
<reference evidence="2 3" key="1">
    <citation type="submission" date="2020-02" db="EMBL/GenBank/DDBJ databases">
        <title>Whole-genome analyses of novel actinobacteria.</title>
        <authorList>
            <person name="Sahin N."/>
            <person name="Gencbay T."/>
        </authorList>
    </citation>
    <scope>NUCLEOTIDE SEQUENCE [LARGE SCALE GENOMIC DNA]</scope>
    <source>
        <strain evidence="2 3">HC44</strain>
    </source>
</reference>